<evidence type="ECO:0000313" key="10">
    <source>
        <dbReference type="Proteomes" id="UP001141552"/>
    </source>
</evidence>
<dbReference type="Gene3D" id="3.30.40.10">
    <property type="entry name" value="Zinc/RING finger domain, C3HC4 (zinc finger)"/>
    <property type="match status" value="1"/>
</dbReference>
<comment type="catalytic activity">
    <reaction evidence="1">
        <text>S-ubiquitinyl-[E2 ubiquitin-conjugating enzyme]-L-cysteine + [acceptor protein]-L-lysine = [E2 ubiquitin-conjugating enzyme]-L-cysteine + N(6)-ubiquitinyl-[acceptor protein]-L-lysine.</text>
        <dbReference type="EC" id="2.3.2.27"/>
    </reaction>
</comment>
<evidence type="ECO:0000256" key="4">
    <source>
        <dbReference type="ARBA" id="ARBA00022679"/>
    </source>
</evidence>
<dbReference type="SMART" id="SM00504">
    <property type="entry name" value="Ubox"/>
    <property type="match status" value="1"/>
</dbReference>
<proteinExistence type="predicted"/>
<evidence type="ECO:0000313" key="9">
    <source>
        <dbReference type="EMBL" id="KAJ4845382.1"/>
    </source>
</evidence>
<evidence type="ECO:0000256" key="7">
    <source>
        <dbReference type="PROSITE-ProRule" id="PRU00259"/>
    </source>
</evidence>
<dbReference type="InterPro" id="IPR058678">
    <property type="entry name" value="ARM_PUB"/>
</dbReference>
<dbReference type="EC" id="2.3.2.27" evidence="3"/>
<accession>A0A9Q0G8V5</accession>
<dbReference type="GO" id="GO:0061630">
    <property type="term" value="F:ubiquitin protein ligase activity"/>
    <property type="evidence" value="ECO:0007669"/>
    <property type="project" value="UniProtKB-EC"/>
</dbReference>
<dbReference type="FunFam" id="1.25.10.10:FF:000485">
    <property type="entry name" value="RING-type E3 ubiquitin transferase"/>
    <property type="match status" value="1"/>
</dbReference>
<reference evidence="9" key="2">
    <citation type="journal article" date="2023" name="Plants (Basel)">
        <title>Annotation of the Turnera subulata (Passifloraceae) Draft Genome Reveals the S-Locus Evolved after the Divergence of Turneroideae from Passifloroideae in a Stepwise Manner.</title>
        <authorList>
            <person name="Henning P.M."/>
            <person name="Roalson E.H."/>
            <person name="Mir W."/>
            <person name="McCubbin A.G."/>
            <person name="Shore J.S."/>
        </authorList>
    </citation>
    <scope>NUCLEOTIDE SEQUENCE</scope>
    <source>
        <strain evidence="9">F60SS</strain>
    </source>
</reference>
<keyword evidence="5" id="KW-0677">Repeat</keyword>
<dbReference type="InterPro" id="IPR013083">
    <property type="entry name" value="Znf_RING/FYVE/PHD"/>
</dbReference>
<dbReference type="Gene3D" id="1.25.10.10">
    <property type="entry name" value="Leucine-rich Repeat Variant"/>
    <property type="match status" value="1"/>
</dbReference>
<dbReference type="SUPFAM" id="SSF57850">
    <property type="entry name" value="RING/U-box"/>
    <property type="match status" value="1"/>
</dbReference>
<dbReference type="InterPro" id="IPR003613">
    <property type="entry name" value="Ubox_domain"/>
</dbReference>
<dbReference type="AlphaFoldDB" id="A0A9Q0G8V5"/>
<dbReference type="GO" id="GO:0016567">
    <property type="term" value="P:protein ubiquitination"/>
    <property type="evidence" value="ECO:0007669"/>
    <property type="project" value="InterPro"/>
</dbReference>
<dbReference type="InterPro" id="IPR011989">
    <property type="entry name" value="ARM-like"/>
</dbReference>
<keyword evidence="4" id="KW-0808">Transferase</keyword>
<dbReference type="PROSITE" id="PS50176">
    <property type="entry name" value="ARM_REPEAT"/>
    <property type="match status" value="1"/>
</dbReference>
<keyword evidence="10" id="KW-1185">Reference proteome</keyword>
<dbReference type="SMART" id="SM00185">
    <property type="entry name" value="ARM"/>
    <property type="match status" value="3"/>
</dbReference>
<dbReference type="InterPro" id="IPR000225">
    <property type="entry name" value="Armadillo"/>
</dbReference>
<comment type="pathway">
    <text evidence="2">Protein modification; protein ubiquitination.</text>
</comment>
<evidence type="ECO:0000259" key="8">
    <source>
        <dbReference type="PROSITE" id="PS51698"/>
    </source>
</evidence>
<dbReference type="Pfam" id="PF04564">
    <property type="entry name" value="U-box"/>
    <property type="match status" value="1"/>
</dbReference>
<dbReference type="Proteomes" id="UP001141552">
    <property type="component" value="Unassembled WGS sequence"/>
</dbReference>
<feature type="repeat" description="ARM" evidence="7">
    <location>
        <begin position="419"/>
        <end position="462"/>
    </location>
</feature>
<dbReference type="Pfam" id="PF25368">
    <property type="entry name" value="PUB10_N"/>
    <property type="match status" value="1"/>
</dbReference>
<dbReference type="OrthoDB" id="10064100at2759"/>
<evidence type="ECO:0000256" key="2">
    <source>
        <dbReference type="ARBA" id="ARBA00004906"/>
    </source>
</evidence>
<reference evidence="9" key="1">
    <citation type="submission" date="2022-02" db="EMBL/GenBank/DDBJ databases">
        <authorList>
            <person name="Henning P.M."/>
            <person name="McCubbin A.G."/>
            <person name="Shore J.S."/>
        </authorList>
    </citation>
    <scope>NUCLEOTIDE SEQUENCE</scope>
    <source>
        <strain evidence="9">F60SS</strain>
        <tissue evidence="9">Leaves</tissue>
    </source>
</reference>
<gene>
    <name evidence="9" type="ORF">Tsubulata_037306</name>
</gene>
<dbReference type="FunFam" id="3.30.40.10:FF:000455">
    <property type="entry name" value="RING-type E3 ubiquitin transferase"/>
    <property type="match status" value="1"/>
</dbReference>
<evidence type="ECO:0000256" key="1">
    <source>
        <dbReference type="ARBA" id="ARBA00000900"/>
    </source>
</evidence>
<sequence length="684" mass="75506">MIKQYDRNDRRILTFPAVHPCEGISPDTLLSSLIILSQSICNHQSKSFASQRRNARQLIRQIGILLIFFEDIKERGLVLPDSVVLCFSELHLTFQKIQFLLEDCAREGARLWMLMKSPFVVSQFRVLTRAIATALDVLPLDLIDVGGEVKELVEFVAKQSRKAKFELDPEDEWTSKQVLLILDHFERGIEPDLGLLNRVLAYLEIRSWSDCSKEAKFLEEEIKFQCSDCDEKEVPFLSSLLGLMCYSRGVLFETSNYRNNEQSDMRGNMETISCLNPEDFRCPISLELMTDPVTVSTGQTYDRSSIQKWLKAGNTICPKTGERLTSTELVPNTTLRKLIQHFCAENGVSLSHSKSRSQDITRTIVPGSVAAAEAIRFLSKFLARKLVFGSNEQKTNAAHEIRLLSKSNIFNRSCLIEAGAVLPLLNLLSSSADKTTQEIAIAAVLKLSKHTSGKKVIIESGGLTPIVAVLKSGFTLEARQTAAATIFYLASVKIYRRMIGETPQVIPSLVELIKNGTSCGKKNAVVAIFGLLLHPANRHRVLASGIVPLLIDVLSSSDNDELKADSLAVLAAVSETADGVFTILQTNALHVIPRTLHSLPSKRGKEYCVSILLALCKNGGVDAIGILAKNPFLMGSLYALLTDGTTHGSRKAGNLIKLLHRFHETSTSGAVASSVPCERPVNVW</sequence>
<protein>
    <recommendedName>
        <fullName evidence="3">RING-type E3 ubiquitin transferase</fullName>
        <ecNumber evidence="3">2.3.2.27</ecNumber>
    </recommendedName>
</protein>
<dbReference type="CDD" id="cd16664">
    <property type="entry name" value="RING-Ubox_PUB"/>
    <property type="match status" value="1"/>
</dbReference>
<organism evidence="9 10">
    <name type="scientific">Turnera subulata</name>
    <dbReference type="NCBI Taxonomy" id="218843"/>
    <lineage>
        <taxon>Eukaryota</taxon>
        <taxon>Viridiplantae</taxon>
        <taxon>Streptophyta</taxon>
        <taxon>Embryophyta</taxon>
        <taxon>Tracheophyta</taxon>
        <taxon>Spermatophyta</taxon>
        <taxon>Magnoliopsida</taxon>
        <taxon>eudicotyledons</taxon>
        <taxon>Gunneridae</taxon>
        <taxon>Pentapetalae</taxon>
        <taxon>rosids</taxon>
        <taxon>fabids</taxon>
        <taxon>Malpighiales</taxon>
        <taxon>Passifloraceae</taxon>
        <taxon>Turnera</taxon>
    </lineage>
</organism>
<evidence type="ECO:0000256" key="6">
    <source>
        <dbReference type="ARBA" id="ARBA00022786"/>
    </source>
</evidence>
<dbReference type="InterPro" id="IPR016024">
    <property type="entry name" value="ARM-type_fold"/>
</dbReference>
<comment type="caution">
    <text evidence="9">The sequence shown here is derived from an EMBL/GenBank/DDBJ whole genome shotgun (WGS) entry which is preliminary data.</text>
</comment>
<feature type="domain" description="U-box" evidence="8">
    <location>
        <begin position="275"/>
        <end position="349"/>
    </location>
</feature>
<dbReference type="EMBL" id="JAKUCV010001691">
    <property type="protein sequence ID" value="KAJ4845382.1"/>
    <property type="molecule type" value="Genomic_DNA"/>
</dbReference>
<dbReference type="InterPro" id="IPR057623">
    <property type="entry name" value="PUB12-19-like_N"/>
</dbReference>
<dbReference type="SUPFAM" id="SSF48371">
    <property type="entry name" value="ARM repeat"/>
    <property type="match status" value="1"/>
</dbReference>
<dbReference type="PANTHER" id="PTHR23315:SF116">
    <property type="entry name" value="RING-TYPE E3 UBIQUITIN TRANSFERASE"/>
    <property type="match status" value="1"/>
</dbReference>
<dbReference type="PANTHER" id="PTHR23315">
    <property type="entry name" value="U BOX DOMAIN-CONTAINING"/>
    <property type="match status" value="1"/>
</dbReference>
<dbReference type="InterPro" id="IPR045210">
    <property type="entry name" value="RING-Ubox_PUB"/>
</dbReference>
<evidence type="ECO:0000256" key="5">
    <source>
        <dbReference type="ARBA" id="ARBA00022737"/>
    </source>
</evidence>
<dbReference type="PROSITE" id="PS51698">
    <property type="entry name" value="U_BOX"/>
    <property type="match status" value="1"/>
</dbReference>
<name>A0A9Q0G8V5_9ROSI</name>
<evidence type="ECO:0000256" key="3">
    <source>
        <dbReference type="ARBA" id="ARBA00012483"/>
    </source>
</evidence>
<dbReference type="Pfam" id="PF25598">
    <property type="entry name" value="ARM_PUB"/>
    <property type="match status" value="1"/>
</dbReference>
<keyword evidence="6" id="KW-0833">Ubl conjugation pathway</keyword>